<evidence type="ECO:0000259" key="2">
    <source>
        <dbReference type="PROSITE" id="PS50206"/>
    </source>
</evidence>
<dbReference type="RefSeq" id="XP_010920151.1">
    <property type="nucleotide sequence ID" value="XM_010921849.3"/>
</dbReference>
<dbReference type="InterPro" id="IPR001763">
    <property type="entry name" value="Rhodanese-like_dom"/>
</dbReference>
<protein>
    <submittedName>
        <fullName evidence="4">Thiosulfate sulfurtransferase 18 isoform X1</fullName>
    </submittedName>
</protein>
<keyword evidence="3" id="KW-1185">Reference proteome</keyword>
<dbReference type="AlphaFoldDB" id="A0A6I9R5S4"/>
<evidence type="ECO:0000313" key="4">
    <source>
        <dbReference type="RefSeq" id="XP_010920151.1"/>
    </source>
</evidence>
<dbReference type="PROSITE" id="PS50206">
    <property type="entry name" value="RHODANESE_3"/>
    <property type="match status" value="1"/>
</dbReference>
<dbReference type="InParanoid" id="A0A6I9R5S4"/>
<dbReference type="CDD" id="cd00158">
    <property type="entry name" value="RHOD"/>
    <property type="match status" value="1"/>
</dbReference>
<feature type="chain" id="PRO_5026695802" evidence="1">
    <location>
        <begin position="31"/>
        <end position="155"/>
    </location>
</feature>
<keyword evidence="1" id="KW-0732">Signal</keyword>
<name>A0A6I9R5S4_ELAGV</name>
<dbReference type="GO" id="GO:0003824">
    <property type="term" value="F:catalytic activity"/>
    <property type="evidence" value="ECO:0007669"/>
    <property type="project" value="InterPro"/>
</dbReference>
<organism evidence="3 4">
    <name type="scientific">Elaeis guineensis var. tenera</name>
    <name type="common">Oil palm</name>
    <dbReference type="NCBI Taxonomy" id="51953"/>
    <lineage>
        <taxon>Eukaryota</taxon>
        <taxon>Viridiplantae</taxon>
        <taxon>Streptophyta</taxon>
        <taxon>Embryophyta</taxon>
        <taxon>Tracheophyta</taxon>
        <taxon>Spermatophyta</taxon>
        <taxon>Magnoliopsida</taxon>
        <taxon>Liliopsida</taxon>
        <taxon>Arecaceae</taxon>
        <taxon>Arecoideae</taxon>
        <taxon>Cocoseae</taxon>
        <taxon>Elaeidinae</taxon>
        <taxon>Elaeis</taxon>
    </lineage>
</organism>
<dbReference type="GeneID" id="105044061"/>
<reference evidence="4" key="1">
    <citation type="submission" date="2025-08" db="UniProtKB">
        <authorList>
            <consortium name="RefSeq"/>
        </authorList>
    </citation>
    <scope>IDENTIFICATION</scope>
</reference>
<dbReference type="PANTHER" id="PTHR44542:SF14">
    <property type="entry name" value="PROTEIN HIGH ARSENIC CONTENT 1, MITOCHONDRIAL-RELATED"/>
    <property type="match status" value="1"/>
</dbReference>
<sequence>MASYWVMKWFWSSNVIALLLLFLWPPLSTSRSEAVETVDVHAAKHLMCSGHRYLDVRTVDEFNKGHLENAINIPYMFFTPLGREKNPKFVEQVSLVCHKDDHIVVGCQSGMRSLQATVDLVNAGFKHAKNMGGGYAAWLENGFVVKKREEEPLHV</sequence>
<evidence type="ECO:0000256" key="1">
    <source>
        <dbReference type="SAM" id="SignalP"/>
    </source>
</evidence>
<dbReference type="InterPro" id="IPR044684">
    <property type="entry name" value="STR17/STR18/HARC1-like"/>
</dbReference>
<dbReference type="FunCoup" id="A0A6I9R5S4">
    <property type="interactions" value="181"/>
</dbReference>
<dbReference type="FunFam" id="3.40.250.10:FF:000062">
    <property type="entry name" value="Thiosulfate sulfurtransferase 16, chloroplastic"/>
    <property type="match status" value="1"/>
</dbReference>
<dbReference type="KEGG" id="egu:105044061"/>
<proteinExistence type="predicted"/>
<gene>
    <name evidence="4" type="primary">LOC105044061</name>
</gene>
<feature type="signal peptide" evidence="1">
    <location>
        <begin position="1"/>
        <end position="30"/>
    </location>
</feature>
<dbReference type="SMART" id="SM00450">
    <property type="entry name" value="RHOD"/>
    <property type="match status" value="1"/>
</dbReference>
<dbReference type="Pfam" id="PF00581">
    <property type="entry name" value="Rhodanese"/>
    <property type="match status" value="1"/>
</dbReference>
<dbReference type="Proteomes" id="UP000504607">
    <property type="component" value="Chromosome 4"/>
</dbReference>
<dbReference type="SUPFAM" id="SSF52821">
    <property type="entry name" value="Rhodanese/Cell cycle control phosphatase"/>
    <property type="match status" value="1"/>
</dbReference>
<accession>A0A6I9R5S4</accession>
<feature type="domain" description="Rhodanese" evidence="2">
    <location>
        <begin position="47"/>
        <end position="147"/>
    </location>
</feature>
<dbReference type="OrthoDB" id="566238at2759"/>
<dbReference type="InterPro" id="IPR036873">
    <property type="entry name" value="Rhodanese-like_dom_sf"/>
</dbReference>
<dbReference type="Gene3D" id="3.40.250.10">
    <property type="entry name" value="Rhodanese-like domain"/>
    <property type="match status" value="1"/>
</dbReference>
<evidence type="ECO:0000313" key="3">
    <source>
        <dbReference type="Proteomes" id="UP000504607"/>
    </source>
</evidence>
<dbReference type="PANTHER" id="PTHR44542">
    <property type="entry name" value="THIOSULFATE SULFURTRANSFERASE 18"/>
    <property type="match status" value="1"/>
</dbReference>